<reference evidence="1 2" key="1">
    <citation type="journal article" date="2012" name="Genome Biol.">
        <title>The genome of the polar eukaryotic microalga coccomyxa subellipsoidea reveals traits of cold adaptation.</title>
        <authorList>
            <person name="Blanc G."/>
            <person name="Agarkova I."/>
            <person name="Grimwood J."/>
            <person name="Kuo A."/>
            <person name="Brueggeman A."/>
            <person name="Dunigan D."/>
            <person name="Gurnon J."/>
            <person name="Ladunga I."/>
            <person name="Lindquist E."/>
            <person name="Lucas S."/>
            <person name="Pangilinan J."/>
            <person name="Proschold T."/>
            <person name="Salamov A."/>
            <person name="Schmutz J."/>
            <person name="Weeks D."/>
            <person name="Yamada T."/>
            <person name="Claverie J.M."/>
            <person name="Grigoriev I."/>
            <person name="Van Etten J."/>
            <person name="Lomsadze A."/>
            <person name="Borodovsky M."/>
        </authorList>
    </citation>
    <scope>NUCLEOTIDE SEQUENCE [LARGE SCALE GENOMIC DNA]</scope>
    <source>
        <strain evidence="1 2">C-169</strain>
    </source>
</reference>
<organism evidence="1 2">
    <name type="scientific">Coccomyxa subellipsoidea (strain C-169)</name>
    <name type="common">Green microalga</name>
    <dbReference type="NCBI Taxonomy" id="574566"/>
    <lineage>
        <taxon>Eukaryota</taxon>
        <taxon>Viridiplantae</taxon>
        <taxon>Chlorophyta</taxon>
        <taxon>core chlorophytes</taxon>
        <taxon>Trebouxiophyceae</taxon>
        <taxon>Trebouxiophyceae incertae sedis</taxon>
        <taxon>Coccomyxaceae</taxon>
        <taxon>Coccomyxa</taxon>
        <taxon>Coccomyxa subellipsoidea</taxon>
    </lineage>
</organism>
<dbReference type="RefSeq" id="XP_005644208.1">
    <property type="nucleotide sequence ID" value="XM_005644151.1"/>
</dbReference>
<proteinExistence type="predicted"/>
<name>I0YMP5_COCSC</name>
<accession>I0YMP5</accession>
<keyword evidence="2" id="KW-1185">Reference proteome</keyword>
<dbReference type="GeneID" id="17037636"/>
<evidence type="ECO:0000313" key="1">
    <source>
        <dbReference type="EMBL" id="EIE19664.1"/>
    </source>
</evidence>
<sequence length="127" mass="14166">MTVPNVGSISIVGIPVIMRCLAYFTQTGGVLPLKRKVLLVQVKVRHKLQAWSKSNTLLIQQHPLELRHRRKYSSRSGLQWPTICEASVSTTTKLLWACPSCMHSHQGSALHSRLWHSADSSSSLPIV</sequence>
<dbReference type="Proteomes" id="UP000007264">
    <property type="component" value="Unassembled WGS sequence"/>
</dbReference>
<dbReference type="KEGG" id="csl:COCSUDRAFT_34199"/>
<dbReference type="EMBL" id="AGSI01000018">
    <property type="protein sequence ID" value="EIE19664.1"/>
    <property type="molecule type" value="Genomic_DNA"/>
</dbReference>
<evidence type="ECO:0000313" key="2">
    <source>
        <dbReference type="Proteomes" id="UP000007264"/>
    </source>
</evidence>
<protein>
    <submittedName>
        <fullName evidence="1">Uncharacterized protein</fullName>
    </submittedName>
</protein>
<dbReference type="AlphaFoldDB" id="I0YMP5"/>
<comment type="caution">
    <text evidence="1">The sequence shown here is derived from an EMBL/GenBank/DDBJ whole genome shotgun (WGS) entry which is preliminary data.</text>
</comment>
<gene>
    <name evidence="1" type="ORF">COCSUDRAFT_34199</name>
</gene>